<evidence type="ECO:0000313" key="3">
    <source>
        <dbReference type="EMBL" id="KNC49944.1"/>
    </source>
</evidence>
<feature type="compositionally biased region" description="Low complexity" evidence="2">
    <location>
        <begin position="179"/>
        <end position="196"/>
    </location>
</feature>
<dbReference type="AlphaFoldDB" id="A0A0L0DC71"/>
<feature type="coiled-coil region" evidence="1">
    <location>
        <begin position="336"/>
        <end position="370"/>
    </location>
</feature>
<name>A0A0L0DC71_THETB</name>
<dbReference type="RefSeq" id="XP_013757421.1">
    <property type="nucleotide sequence ID" value="XM_013901967.1"/>
</dbReference>
<protein>
    <submittedName>
        <fullName evidence="3">Uncharacterized protein</fullName>
    </submittedName>
</protein>
<feature type="region of interest" description="Disordered" evidence="2">
    <location>
        <begin position="140"/>
        <end position="200"/>
    </location>
</feature>
<evidence type="ECO:0000256" key="2">
    <source>
        <dbReference type="SAM" id="MobiDB-lite"/>
    </source>
</evidence>
<keyword evidence="1" id="KW-0175">Coiled coil</keyword>
<feature type="region of interest" description="Disordered" evidence="2">
    <location>
        <begin position="407"/>
        <end position="428"/>
    </location>
</feature>
<proteinExistence type="predicted"/>
<gene>
    <name evidence="3" type="ORF">AMSG_06251</name>
</gene>
<dbReference type="Proteomes" id="UP000054408">
    <property type="component" value="Unassembled WGS sequence"/>
</dbReference>
<keyword evidence="4" id="KW-1185">Reference proteome</keyword>
<accession>A0A0L0DC71</accession>
<reference evidence="3 4" key="1">
    <citation type="submission" date="2010-05" db="EMBL/GenBank/DDBJ databases">
        <title>The Genome Sequence of Thecamonas trahens ATCC 50062.</title>
        <authorList>
            <consortium name="The Broad Institute Genome Sequencing Platform"/>
            <person name="Russ C."/>
            <person name="Cuomo C."/>
            <person name="Shea T."/>
            <person name="Young S.K."/>
            <person name="Zeng Q."/>
            <person name="Koehrsen M."/>
            <person name="Haas B."/>
            <person name="Borodovsky M."/>
            <person name="Guigo R."/>
            <person name="Alvarado L."/>
            <person name="Berlin A."/>
            <person name="Bochicchio J."/>
            <person name="Borenstein D."/>
            <person name="Chapman S."/>
            <person name="Chen Z."/>
            <person name="Freedman E."/>
            <person name="Gellesch M."/>
            <person name="Goldberg J."/>
            <person name="Griggs A."/>
            <person name="Gujja S."/>
            <person name="Heilman E."/>
            <person name="Heiman D."/>
            <person name="Hepburn T."/>
            <person name="Howarth C."/>
            <person name="Jen D."/>
            <person name="Larson L."/>
            <person name="Mehta T."/>
            <person name="Park D."/>
            <person name="Pearson M."/>
            <person name="Roberts A."/>
            <person name="Saif S."/>
            <person name="Shenoy N."/>
            <person name="Sisk P."/>
            <person name="Stolte C."/>
            <person name="Sykes S."/>
            <person name="Thomson T."/>
            <person name="Walk T."/>
            <person name="White J."/>
            <person name="Yandava C."/>
            <person name="Burger G."/>
            <person name="Gray M.W."/>
            <person name="Holland P.W.H."/>
            <person name="King N."/>
            <person name="Lang F.B.F."/>
            <person name="Roger A.J."/>
            <person name="Ruiz-Trillo I."/>
            <person name="Lander E."/>
            <person name="Nusbaum C."/>
        </authorList>
    </citation>
    <scope>NUCLEOTIDE SEQUENCE [LARGE SCALE GENOMIC DNA]</scope>
    <source>
        <strain evidence="3 4">ATCC 50062</strain>
    </source>
</reference>
<dbReference type="EMBL" id="GL349458">
    <property type="protein sequence ID" value="KNC49944.1"/>
    <property type="molecule type" value="Genomic_DNA"/>
</dbReference>
<feature type="region of interest" description="Disordered" evidence="2">
    <location>
        <begin position="538"/>
        <end position="566"/>
    </location>
</feature>
<dbReference type="GeneID" id="25565461"/>
<evidence type="ECO:0000313" key="4">
    <source>
        <dbReference type="Proteomes" id="UP000054408"/>
    </source>
</evidence>
<evidence type="ECO:0000256" key="1">
    <source>
        <dbReference type="SAM" id="Coils"/>
    </source>
</evidence>
<sequence length="774" mass="82366">MATMRLDEVEGEMTRMGRVDRPRETRRGQVASHYVLRSVPSTLPRGAIREQPLPAAAVSADVAGVLAALSGSPQKGHAINGTLITLAQNAAVNVETLMHTIRALDAGVAVPTSTSGEARTTSHGRAGSMPVGIASTMRVPAGGTEPLTVSELSSPAPPPMLGGPAVTRRGNPPPQRARSMQPWPQASASASTQSMADIRAEAEAKVRAELAAEAEAEAQAAAQAEAEAAARVRQEAENAELRRRAAELEHRLSALEAVTEESLASPGRASERQVMYDVAASPVSSMVEDELRWRAAQLEERLSQLEVVEARRKLSASERSGHDALLREQQAVLAHQRQLLAQQQALEANMAAQEEELSESRAELGRREAELNAVLDRLLPGGDAGPVVAVHAPVYRGDVHQVEQAGHTEVASLTKSAPETESAPVNAPAPTVCEAVRVPGREAAHVEIARMVMEPAKASMEEVARVSEPRAVATPERIRVSMPNNVTAASQTEAVEAVGAAIQTEAVEVVGAAIQTESVEVVGAAIQTEAVAATEVSRVRSRPQPAPAVPVASCASDEEEDESADDRLAKTCYDDERLWLGEARSVVRRINAPTLASMHQHYGSEEGKIGPAGRIITVPRLSEAEVRFIADVRSRYAPPAAVASRAEAEGVPVEHVVTGHEFDMLVEIRRADDASAARVAKLRALGVLTPAQSTRLPRGYGQAILKTDVARPYFQFAHMDAASRAAGSAAVAATMRWSDSLRRPPSESLKAEAIAQARAEQRQELARLLRERDG</sequence>
<organism evidence="3 4">
    <name type="scientific">Thecamonas trahens ATCC 50062</name>
    <dbReference type="NCBI Taxonomy" id="461836"/>
    <lineage>
        <taxon>Eukaryota</taxon>
        <taxon>Apusozoa</taxon>
        <taxon>Apusomonadida</taxon>
        <taxon>Apusomonadidae</taxon>
        <taxon>Thecamonas</taxon>
    </lineage>
</organism>